<comment type="caution">
    <text evidence="2">The sequence shown here is derived from an EMBL/GenBank/DDBJ whole genome shotgun (WGS) entry which is preliminary data.</text>
</comment>
<evidence type="ECO:0000256" key="1">
    <source>
        <dbReference type="SAM" id="MobiDB-lite"/>
    </source>
</evidence>
<name>A0A397G2U5_ASPTH</name>
<evidence type="ECO:0000313" key="3">
    <source>
        <dbReference type="Proteomes" id="UP000215305"/>
    </source>
</evidence>
<proteinExistence type="predicted"/>
<accession>A0A397G2U5</accession>
<organism evidence="2 3">
    <name type="scientific">Aspergillus thermomutatus</name>
    <name type="common">Neosartorya pseudofischeri</name>
    <dbReference type="NCBI Taxonomy" id="41047"/>
    <lineage>
        <taxon>Eukaryota</taxon>
        <taxon>Fungi</taxon>
        <taxon>Dikarya</taxon>
        <taxon>Ascomycota</taxon>
        <taxon>Pezizomycotina</taxon>
        <taxon>Eurotiomycetes</taxon>
        <taxon>Eurotiomycetidae</taxon>
        <taxon>Eurotiales</taxon>
        <taxon>Aspergillaceae</taxon>
        <taxon>Aspergillus</taxon>
        <taxon>Aspergillus subgen. Fumigati</taxon>
    </lineage>
</organism>
<sequence length="70" mass="7118">MPRNALSPDGSITIPGPAVPERPSKASTASAAPSTAKWNTEKLGMRLGVDIASAMTAGALTCPVITVIDR</sequence>
<dbReference type="VEuPathDB" id="FungiDB:CDV56_100232"/>
<dbReference type="OrthoDB" id="275936at2759"/>
<dbReference type="GeneID" id="38122206"/>
<dbReference type="Proteomes" id="UP000215305">
    <property type="component" value="Unassembled WGS sequence"/>
</dbReference>
<gene>
    <name evidence="2" type="ORF">CDV56_100232</name>
</gene>
<dbReference type="AlphaFoldDB" id="A0A397G2U5"/>
<dbReference type="EMBL" id="NKHU02000486">
    <property type="protein sequence ID" value="RHZ43163.1"/>
    <property type="molecule type" value="Genomic_DNA"/>
</dbReference>
<dbReference type="RefSeq" id="XP_026609554.1">
    <property type="nucleotide sequence ID" value="XM_026753851.1"/>
</dbReference>
<feature type="compositionally biased region" description="Low complexity" evidence="1">
    <location>
        <begin position="25"/>
        <end position="37"/>
    </location>
</feature>
<protein>
    <submittedName>
        <fullName evidence="2">Uncharacterized protein</fullName>
    </submittedName>
</protein>
<feature type="non-terminal residue" evidence="2">
    <location>
        <position position="70"/>
    </location>
</feature>
<reference evidence="2" key="1">
    <citation type="submission" date="2018-08" db="EMBL/GenBank/DDBJ databases">
        <title>Draft genome sequence of azole-resistant Aspergillus thermomutatus (Neosartorya pseudofischeri) strain HMR AF 39, isolated from a human nasal aspirate.</title>
        <authorList>
            <person name="Parent-Michaud M."/>
            <person name="Dufresne P.J."/>
            <person name="Fournier E."/>
            <person name="Martineau C."/>
            <person name="Moreira S."/>
            <person name="Perkins V."/>
            <person name="De Repentigny L."/>
            <person name="Dufresne S.F."/>
        </authorList>
    </citation>
    <scope>NUCLEOTIDE SEQUENCE [LARGE SCALE GENOMIC DNA]</scope>
    <source>
        <strain evidence="2">HMR AF 39</strain>
    </source>
</reference>
<keyword evidence="3" id="KW-1185">Reference proteome</keyword>
<feature type="region of interest" description="Disordered" evidence="1">
    <location>
        <begin position="1"/>
        <end position="37"/>
    </location>
</feature>
<evidence type="ECO:0000313" key="2">
    <source>
        <dbReference type="EMBL" id="RHZ43163.1"/>
    </source>
</evidence>